<reference evidence="2" key="1">
    <citation type="submission" date="2006-09" db="EMBL/GenBank/DDBJ databases">
        <title>Complete sequence of Rhodopseudomonas palustris BisA53.</title>
        <authorList>
            <consortium name="US DOE Joint Genome Institute"/>
            <person name="Copeland A."/>
            <person name="Lucas S."/>
            <person name="Lapidus A."/>
            <person name="Barry K."/>
            <person name="Detter J.C."/>
            <person name="Glavina del Rio T."/>
            <person name="Hammon N."/>
            <person name="Israni S."/>
            <person name="Dalin E."/>
            <person name="Tice H."/>
            <person name="Pitluck S."/>
            <person name="Chain P."/>
            <person name="Malfatti S."/>
            <person name="Shin M."/>
            <person name="Vergez L."/>
            <person name="Schmutz J."/>
            <person name="Larimer F."/>
            <person name="Land M."/>
            <person name="Hauser L."/>
            <person name="Pelletier D.A."/>
            <person name="Kyrpides N."/>
            <person name="Kim E."/>
            <person name="Harwood C.S."/>
            <person name="Oda Y."/>
            <person name="Richardson P."/>
        </authorList>
    </citation>
    <scope>NUCLEOTIDE SEQUENCE [LARGE SCALE GENOMIC DNA]</scope>
    <source>
        <strain evidence="2">BisA53</strain>
    </source>
</reference>
<sequence>MVMSELGRQRHPRYGLRQGTIVGYGSPSSRRVKFDDSKTVQSIYIGYLELSPPKPATTSATNRCK</sequence>
<dbReference type="KEGG" id="rpe:RPE_1221"/>
<proteinExistence type="predicted"/>
<gene>
    <name evidence="2" type="ordered locus">RPE_1221</name>
</gene>
<evidence type="ECO:0000313" key="2">
    <source>
        <dbReference type="EMBL" id="ABJ05173.1"/>
    </source>
</evidence>
<feature type="region of interest" description="Disordered" evidence="1">
    <location>
        <begin position="1"/>
        <end position="22"/>
    </location>
</feature>
<organism evidence="2">
    <name type="scientific">Rhodopseudomonas palustris (strain BisA53)</name>
    <dbReference type="NCBI Taxonomy" id="316055"/>
    <lineage>
        <taxon>Bacteria</taxon>
        <taxon>Pseudomonadati</taxon>
        <taxon>Pseudomonadota</taxon>
        <taxon>Alphaproteobacteria</taxon>
        <taxon>Hyphomicrobiales</taxon>
        <taxon>Nitrobacteraceae</taxon>
        <taxon>Rhodopseudomonas</taxon>
    </lineage>
</organism>
<evidence type="ECO:0000256" key="1">
    <source>
        <dbReference type="SAM" id="MobiDB-lite"/>
    </source>
</evidence>
<protein>
    <submittedName>
        <fullName evidence="2">Uncharacterized protein</fullName>
    </submittedName>
</protein>
<dbReference type="HOGENOM" id="CLU_2847004_0_0_5"/>
<dbReference type="EMBL" id="CP000463">
    <property type="protein sequence ID" value="ABJ05173.1"/>
    <property type="molecule type" value="Genomic_DNA"/>
</dbReference>
<dbReference type="AlphaFoldDB" id="Q07SB1"/>
<name>Q07SB1_RHOP5</name>
<accession>Q07SB1</accession>